<feature type="region of interest" description="Disordered" evidence="1">
    <location>
        <begin position="142"/>
        <end position="171"/>
    </location>
</feature>
<keyword evidence="3" id="KW-1185">Reference proteome</keyword>
<reference evidence="3" key="1">
    <citation type="journal article" date="2019" name="Int. J. Syst. Evol. Microbiol.">
        <title>The Global Catalogue of Microorganisms (GCM) 10K type strain sequencing project: providing services to taxonomists for standard genome sequencing and annotation.</title>
        <authorList>
            <consortium name="The Broad Institute Genomics Platform"/>
            <consortium name="The Broad Institute Genome Sequencing Center for Infectious Disease"/>
            <person name="Wu L."/>
            <person name="Ma J."/>
        </authorList>
    </citation>
    <scope>NUCLEOTIDE SEQUENCE [LARGE SCALE GENOMIC DNA]</scope>
    <source>
        <strain evidence="3">CGMCC 4.7382</strain>
    </source>
</reference>
<evidence type="ECO:0000313" key="3">
    <source>
        <dbReference type="Proteomes" id="UP001596540"/>
    </source>
</evidence>
<dbReference type="EMBL" id="JBHTBH010000020">
    <property type="protein sequence ID" value="MFC7331412.1"/>
    <property type="molecule type" value="Genomic_DNA"/>
</dbReference>
<dbReference type="Proteomes" id="UP001596540">
    <property type="component" value="Unassembled WGS sequence"/>
</dbReference>
<comment type="caution">
    <text evidence="2">The sequence shown here is derived from an EMBL/GenBank/DDBJ whole genome shotgun (WGS) entry which is preliminary data.</text>
</comment>
<feature type="region of interest" description="Disordered" evidence="1">
    <location>
        <begin position="178"/>
        <end position="197"/>
    </location>
</feature>
<evidence type="ECO:0000256" key="1">
    <source>
        <dbReference type="SAM" id="MobiDB-lite"/>
    </source>
</evidence>
<feature type="region of interest" description="Disordered" evidence="1">
    <location>
        <begin position="65"/>
        <end position="85"/>
    </location>
</feature>
<sequence>MNPDRVARWAALIGDTELAAHPDDPAAHRRAVIAWLEKTGLSPDLVNDPNLPDDPVTRAQWAAHRDVTPERVSQWQRDGTIPPPAIRHAPARAGAGPRGNFHIHSLAVLEASPAAIRPGPTPPDPGVFSPGERVGVSEFARRTGRDRSTIAHALRTHADRAPQRDDRKHYDARELAAFVAGLPGRRGPGRRKREADE</sequence>
<accession>A0ABW2KQF0</accession>
<gene>
    <name evidence="2" type="ORF">ACFQRF_27080</name>
</gene>
<dbReference type="RefSeq" id="WP_379874235.1">
    <property type="nucleotide sequence ID" value="NZ_JBHTBH010000020.1"/>
</dbReference>
<name>A0ABW2KQF0_9ACTN</name>
<feature type="compositionally biased region" description="Basic and acidic residues" evidence="1">
    <location>
        <begin position="156"/>
        <end position="171"/>
    </location>
</feature>
<protein>
    <submittedName>
        <fullName evidence="2">Uncharacterized protein</fullName>
    </submittedName>
</protein>
<feature type="compositionally biased region" description="Basic residues" evidence="1">
    <location>
        <begin position="187"/>
        <end position="197"/>
    </location>
</feature>
<proteinExistence type="predicted"/>
<evidence type="ECO:0000313" key="2">
    <source>
        <dbReference type="EMBL" id="MFC7331412.1"/>
    </source>
</evidence>
<organism evidence="2 3">
    <name type="scientific">Marinactinospora rubrisoli</name>
    <dbReference type="NCBI Taxonomy" id="2715399"/>
    <lineage>
        <taxon>Bacteria</taxon>
        <taxon>Bacillati</taxon>
        <taxon>Actinomycetota</taxon>
        <taxon>Actinomycetes</taxon>
        <taxon>Streptosporangiales</taxon>
        <taxon>Nocardiopsidaceae</taxon>
        <taxon>Marinactinospora</taxon>
    </lineage>
</organism>